<comment type="function">
    <text evidence="11">Cytochromes P450 are a group of heme-thiolate monooxygenases. They oxidize a variety of structurally unrelated compounds, including steroids, fatty acids, and xenobiotics.</text>
</comment>
<dbReference type="GO" id="GO:0020037">
    <property type="term" value="F:heme binding"/>
    <property type="evidence" value="ECO:0007669"/>
    <property type="project" value="InterPro"/>
</dbReference>
<dbReference type="Pfam" id="PF00067">
    <property type="entry name" value="p450"/>
    <property type="match status" value="1"/>
</dbReference>
<dbReference type="PANTHER" id="PTHR24302:SF15">
    <property type="entry name" value="FATTY-ACID PEROXYGENASE"/>
    <property type="match status" value="1"/>
</dbReference>
<comment type="cofactor">
    <cofactor evidence="1 12">
        <name>heme</name>
        <dbReference type="ChEBI" id="CHEBI:30413"/>
    </cofactor>
</comment>
<dbReference type="PRINTS" id="PR00385">
    <property type="entry name" value="P450"/>
</dbReference>
<evidence type="ECO:0000256" key="12">
    <source>
        <dbReference type="PIRSR" id="PIRSR602401-1"/>
    </source>
</evidence>
<dbReference type="Proteomes" id="UP000694867">
    <property type="component" value="Unplaced"/>
</dbReference>
<keyword evidence="14" id="KW-1185">Reference proteome</keyword>
<evidence type="ECO:0000256" key="8">
    <source>
        <dbReference type="ARBA" id="ARBA00023002"/>
    </source>
</evidence>
<evidence type="ECO:0000313" key="14">
    <source>
        <dbReference type="Proteomes" id="UP000694867"/>
    </source>
</evidence>
<keyword evidence="8 13" id="KW-0560">Oxidoreductase</keyword>
<evidence type="ECO:0000256" key="13">
    <source>
        <dbReference type="RuleBase" id="RU000461"/>
    </source>
</evidence>
<keyword evidence="10 13" id="KW-0503">Monooxygenase</keyword>
<dbReference type="GO" id="GO:0008395">
    <property type="term" value="F:steroid hydroxylase activity"/>
    <property type="evidence" value="ECO:0007669"/>
    <property type="project" value="TreeGrafter"/>
</dbReference>
<protein>
    <submittedName>
        <fullName evidence="15">Cytochrome P450 3A21</fullName>
    </submittedName>
</protein>
<evidence type="ECO:0000256" key="5">
    <source>
        <dbReference type="ARBA" id="ARBA00022617"/>
    </source>
</evidence>
<keyword evidence="7" id="KW-0256">Endoplasmic reticulum</keyword>
<proteinExistence type="inferred from homology"/>
<evidence type="ECO:0000256" key="7">
    <source>
        <dbReference type="ARBA" id="ARBA00022848"/>
    </source>
</evidence>
<evidence type="ECO:0000256" key="1">
    <source>
        <dbReference type="ARBA" id="ARBA00001971"/>
    </source>
</evidence>
<keyword evidence="5 12" id="KW-0349">Heme</keyword>
<evidence type="ECO:0000256" key="4">
    <source>
        <dbReference type="ARBA" id="ARBA00010617"/>
    </source>
</evidence>
<comment type="similarity">
    <text evidence="4 13">Belongs to the cytochrome P450 family.</text>
</comment>
<gene>
    <name evidence="15" type="primary">LOC100908916</name>
</gene>
<dbReference type="GO" id="GO:0005506">
    <property type="term" value="F:iron ion binding"/>
    <property type="evidence" value="ECO:0007669"/>
    <property type="project" value="InterPro"/>
</dbReference>
<dbReference type="Gene3D" id="1.10.630.10">
    <property type="entry name" value="Cytochrome P450"/>
    <property type="match status" value="1"/>
</dbReference>
<evidence type="ECO:0000256" key="2">
    <source>
        <dbReference type="ARBA" id="ARBA00004174"/>
    </source>
</evidence>
<dbReference type="KEGG" id="goe:100908916"/>
<dbReference type="PRINTS" id="PR00463">
    <property type="entry name" value="EP450I"/>
</dbReference>
<dbReference type="InterPro" id="IPR050705">
    <property type="entry name" value="Cytochrome_P450_3A"/>
</dbReference>
<feature type="binding site" description="axial binding residue" evidence="12">
    <location>
        <position position="435"/>
    </location>
    <ligand>
        <name>heme</name>
        <dbReference type="ChEBI" id="CHEBI:30413"/>
    </ligand>
    <ligandPart>
        <name>Fe</name>
        <dbReference type="ChEBI" id="CHEBI:18248"/>
    </ligandPart>
</feature>
<keyword evidence="7" id="KW-0492">Microsome</keyword>
<evidence type="ECO:0000256" key="10">
    <source>
        <dbReference type="ARBA" id="ARBA00023033"/>
    </source>
</evidence>
<dbReference type="SUPFAM" id="SSF48264">
    <property type="entry name" value="Cytochrome P450"/>
    <property type="match status" value="1"/>
</dbReference>
<accession>A0AAJ6VX16</accession>
<dbReference type="PANTHER" id="PTHR24302">
    <property type="entry name" value="CYTOCHROME P450 FAMILY 3"/>
    <property type="match status" value="1"/>
</dbReference>
<organism evidence="14 15">
    <name type="scientific">Galendromus occidentalis</name>
    <name type="common">western predatory mite</name>
    <dbReference type="NCBI Taxonomy" id="34638"/>
    <lineage>
        <taxon>Eukaryota</taxon>
        <taxon>Metazoa</taxon>
        <taxon>Ecdysozoa</taxon>
        <taxon>Arthropoda</taxon>
        <taxon>Chelicerata</taxon>
        <taxon>Arachnida</taxon>
        <taxon>Acari</taxon>
        <taxon>Parasitiformes</taxon>
        <taxon>Mesostigmata</taxon>
        <taxon>Gamasina</taxon>
        <taxon>Phytoseioidea</taxon>
        <taxon>Phytoseiidae</taxon>
        <taxon>Typhlodrominae</taxon>
        <taxon>Galendromus</taxon>
    </lineage>
</organism>
<dbReference type="InterPro" id="IPR001128">
    <property type="entry name" value="Cyt_P450"/>
</dbReference>
<keyword evidence="6 12" id="KW-0479">Metal-binding</keyword>
<dbReference type="RefSeq" id="XP_003741251.1">
    <property type="nucleotide sequence ID" value="XM_003741203.2"/>
</dbReference>
<dbReference type="InterPro" id="IPR036396">
    <property type="entry name" value="Cyt_P450_sf"/>
</dbReference>
<evidence type="ECO:0000256" key="3">
    <source>
        <dbReference type="ARBA" id="ARBA00004406"/>
    </source>
</evidence>
<sequence length="491" mass="56225">MILRILLAALSILLGMWLRRRREHFRYFHYLGVPGPEPNLIFGNLLEIYLKNSLWAVNDWHRKFGPVVGLFYGKNPVLLVSDPIILKKVFNDDRNFTNRSPHFNFPGVPNSVACLSGDDWRQLRTLLSKHYTEEGICRFSPEVKNCVDELLKVVKKQSAKGSREFDISAIYDAFALDTICRTTCGLAYDIQSDQRNRLLGFINKMKPPFGLRDLFRTSLPQLNLIFEGVRRKVLALMHGSVRKTSPLQEMHEDCSKRVKMLRSSKKPAGNDLLTVMLAEGYEVTDKQAIDNSVLNVLAGYDTTSGALSFITNMLIRYSEVQDRLRTELQEAFPGGSEVTPQKLKECRYLDAVIRETLRMYAPVYMYTSRTSENPVQIGDLYIQEGLTVMASTREMHYTEELYPEPERFNPDRFLVDDLSQFDDIWIPFGAGPRHCLGKNLAMLAVKFVLAKMVLTYKLDTFEYLPQSRVELQANPGLLKLKTGLRCRASPV</sequence>
<reference evidence="15" key="1">
    <citation type="submission" date="2025-08" db="UniProtKB">
        <authorList>
            <consortium name="RefSeq"/>
        </authorList>
    </citation>
    <scope>IDENTIFICATION</scope>
</reference>
<evidence type="ECO:0000256" key="6">
    <source>
        <dbReference type="ARBA" id="ARBA00022723"/>
    </source>
</evidence>
<name>A0AAJ6VX16_9ACAR</name>
<dbReference type="InterPro" id="IPR017972">
    <property type="entry name" value="Cyt_P450_CS"/>
</dbReference>
<comment type="subcellular location">
    <subcellularLocation>
        <location evidence="3">Endoplasmic reticulum membrane</location>
        <topology evidence="3">Peripheral membrane protein</topology>
    </subcellularLocation>
    <subcellularLocation>
        <location evidence="2">Microsome membrane</location>
        <topology evidence="2">Peripheral membrane protein</topology>
    </subcellularLocation>
</comment>
<dbReference type="GO" id="GO:0005789">
    <property type="term" value="C:endoplasmic reticulum membrane"/>
    <property type="evidence" value="ECO:0007669"/>
    <property type="project" value="UniProtKB-SubCell"/>
</dbReference>
<evidence type="ECO:0000256" key="11">
    <source>
        <dbReference type="ARBA" id="ARBA00043906"/>
    </source>
</evidence>
<evidence type="ECO:0000256" key="9">
    <source>
        <dbReference type="ARBA" id="ARBA00023004"/>
    </source>
</evidence>
<dbReference type="AlphaFoldDB" id="A0AAJ6VX16"/>
<dbReference type="GeneID" id="100908916"/>
<evidence type="ECO:0000313" key="15">
    <source>
        <dbReference type="RefSeq" id="XP_003741251.1"/>
    </source>
</evidence>
<dbReference type="PROSITE" id="PS00086">
    <property type="entry name" value="CYTOCHROME_P450"/>
    <property type="match status" value="1"/>
</dbReference>
<dbReference type="FunFam" id="1.10.630.10:FF:000182">
    <property type="entry name" value="Cytochrome P450 3A4"/>
    <property type="match status" value="1"/>
</dbReference>
<dbReference type="InterPro" id="IPR002401">
    <property type="entry name" value="Cyt_P450_E_grp-I"/>
</dbReference>
<dbReference type="GO" id="GO:0016705">
    <property type="term" value="F:oxidoreductase activity, acting on paired donors, with incorporation or reduction of molecular oxygen"/>
    <property type="evidence" value="ECO:0007669"/>
    <property type="project" value="InterPro"/>
</dbReference>
<keyword evidence="9 12" id="KW-0408">Iron</keyword>